<proteinExistence type="predicted"/>
<evidence type="ECO:0000256" key="1">
    <source>
        <dbReference type="ARBA" id="ARBA00004370"/>
    </source>
</evidence>
<evidence type="ECO:0000256" key="5">
    <source>
        <dbReference type="SAM" id="Phobius"/>
    </source>
</evidence>
<keyword evidence="4 5" id="KW-0472">Membrane</keyword>
<evidence type="ECO:0000313" key="8">
    <source>
        <dbReference type="Proteomes" id="UP000276133"/>
    </source>
</evidence>
<gene>
    <name evidence="7" type="ORF">BpHYR1_040163</name>
</gene>
<accession>A0A3M7PU18</accession>
<evidence type="ECO:0000256" key="4">
    <source>
        <dbReference type="ARBA" id="ARBA00023136"/>
    </source>
</evidence>
<feature type="non-terminal residue" evidence="7">
    <location>
        <position position="1"/>
    </location>
</feature>
<evidence type="ECO:0000256" key="2">
    <source>
        <dbReference type="ARBA" id="ARBA00022692"/>
    </source>
</evidence>
<organism evidence="7 8">
    <name type="scientific">Brachionus plicatilis</name>
    <name type="common">Marine rotifer</name>
    <name type="synonym">Brachionus muelleri</name>
    <dbReference type="NCBI Taxonomy" id="10195"/>
    <lineage>
        <taxon>Eukaryota</taxon>
        <taxon>Metazoa</taxon>
        <taxon>Spiralia</taxon>
        <taxon>Gnathifera</taxon>
        <taxon>Rotifera</taxon>
        <taxon>Eurotatoria</taxon>
        <taxon>Monogononta</taxon>
        <taxon>Pseudotrocha</taxon>
        <taxon>Ploima</taxon>
        <taxon>Brachionidae</taxon>
        <taxon>Brachionus</taxon>
    </lineage>
</organism>
<reference evidence="7 8" key="1">
    <citation type="journal article" date="2018" name="Sci. Rep.">
        <title>Genomic signatures of local adaptation to the degree of environmental predictability in rotifers.</title>
        <authorList>
            <person name="Franch-Gras L."/>
            <person name="Hahn C."/>
            <person name="Garcia-Roger E.M."/>
            <person name="Carmona M.J."/>
            <person name="Serra M."/>
            <person name="Gomez A."/>
        </authorList>
    </citation>
    <scope>NUCLEOTIDE SEQUENCE [LARGE SCALE GENOMIC DNA]</scope>
    <source>
        <strain evidence="7">HYR1</strain>
    </source>
</reference>
<feature type="transmembrane region" description="Helical" evidence="5">
    <location>
        <begin position="140"/>
        <end position="164"/>
    </location>
</feature>
<feature type="domain" description="G-protein coupled receptors family 1 profile" evidence="6">
    <location>
        <begin position="1"/>
        <end position="206"/>
    </location>
</feature>
<dbReference type="EMBL" id="REGN01008870">
    <property type="protein sequence ID" value="RNA02464.1"/>
    <property type="molecule type" value="Genomic_DNA"/>
</dbReference>
<dbReference type="Gene3D" id="1.20.1070.10">
    <property type="entry name" value="Rhodopsin 7-helix transmembrane proteins"/>
    <property type="match status" value="1"/>
</dbReference>
<keyword evidence="3 5" id="KW-1133">Transmembrane helix</keyword>
<feature type="non-terminal residue" evidence="7">
    <location>
        <position position="206"/>
    </location>
</feature>
<dbReference type="GO" id="GO:0016020">
    <property type="term" value="C:membrane"/>
    <property type="evidence" value="ECO:0007669"/>
    <property type="project" value="UniProtKB-SubCell"/>
</dbReference>
<keyword evidence="2 5" id="KW-0812">Transmembrane</keyword>
<comment type="subcellular location">
    <subcellularLocation>
        <location evidence="1">Membrane</location>
    </subcellularLocation>
</comment>
<dbReference type="SUPFAM" id="SSF81321">
    <property type="entry name" value="Family A G protein-coupled receptor-like"/>
    <property type="match status" value="1"/>
</dbReference>
<name>A0A3M7PU18_BRAPC</name>
<keyword evidence="8" id="KW-1185">Reference proteome</keyword>
<comment type="caution">
    <text evidence="7">The sequence shown here is derived from an EMBL/GenBank/DDBJ whole genome shotgun (WGS) entry which is preliminary data.</text>
</comment>
<protein>
    <recommendedName>
        <fullName evidence="6">G-protein coupled receptors family 1 profile domain-containing protein</fullName>
    </recommendedName>
</protein>
<dbReference type="InterPro" id="IPR017452">
    <property type="entry name" value="GPCR_Rhodpsn_7TM"/>
</dbReference>
<dbReference type="AlphaFoldDB" id="A0A3M7PU18"/>
<sequence>AFCVFLTLVLSIDRLYAIKKPIKSKVFFTYRFPKRIALSGYLFILFIKSPEIFLSQRHYGVLEQNFNNFSQNLRPNLSKSDFLVDIVSGSDDKYETSTIEINFEQVATPSCNSKNWFQSSDRNGTDSPTSHLVYIIYCNIIIPLVFNIMPALVILILNLTLWFFMRQYTKIITRGPSEISKGFLTNYHISRSSRRAITTTQKSHYF</sequence>
<evidence type="ECO:0000259" key="6">
    <source>
        <dbReference type="PROSITE" id="PS50262"/>
    </source>
</evidence>
<evidence type="ECO:0000256" key="3">
    <source>
        <dbReference type="ARBA" id="ARBA00022989"/>
    </source>
</evidence>
<dbReference type="PROSITE" id="PS50262">
    <property type="entry name" value="G_PROTEIN_RECEP_F1_2"/>
    <property type="match status" value="1"/>
</dbReference>
<evidence type="ECO:0000313" key="7">
    <source>
        <dbReference type="EMBL" id="RNA02464.1"/>
    </source>
</evidence>
<dbReference type="Proteomes" id="UP000276133">
    <property type="component" value="Unassembled WGS sequence"/>
</dbReference>